<keyword evidence="3" id="KW-1185">Reference proteome</keyword>
<sequence length="84" mass="10041">MNDDLPPPLPDFDNEPEPLSTTKEKPKRTRTRKNGPQTFDQHIKEKWLGIPIFKMRSLLKKNNIEFDKSEKRKDILKKLERKII</sequence>
<protein>
    <submittedName>
        <fullName evidence="2">Uncharacterized protein</fullName>
    </submittedName>
</protein>
<comment type="caution">
    <text evidence="2">The sequence shown here is derived from an EMBL/GenBank/DDBJ whole genome shotgun (WGS) entry which is preliminary data.</text>
</comment>
<name>A0ABR2KYT3_9EUKA</name>
<feature type="region of interest" description="Disordered" evidence="1">
    <location>
        <begin position="1"/>
        <end position="40"/>
    </location>
</feature>
<gene>
    <name evidence="2" type="ORF">M9Y10_014098</name>
</gene>
<proteinExistence type="predicted"/>
<evidence type="ECO:0000313" key="3">
    <source>
        <dbReference type="Proteomes" id="UP001470230"/>
    </source>
</evidence>
<dbReference type="Proteomes" id="UP001470230">
    <property type="component" value="Unassembled WGS sequence"/>
</dbReference>
<accession>A0ABR2KYT3</accession>
<dbReference type="EMBL" id="JAPFFF010000002">
    <property type="protein sequence ID" value="KAK8896203.1"/>
    <property type="molecule type" value="Genomic_DNA"/>
</dbReference>
<evidence type="ECO:0000256" key="1">
    <source>
        <dbReference type="SAM" id="MobiDB-lite"/>
    </source>
</evidence>
<organism evidence="2 3">
    <name type="scientific">Tritrichomonas musculus</name>
    <dbReference type="NCBI Taxonomy" id="1915356"/>
    <lineage>
        <taxon>Eukaryota</taxon>
        <taxon>Metamonada</taxon>
        <taxon>Parabasalia</taxon>
        <taxon>Tritrichomonadida</taxon>
        <taxon>Tritrichomonadidae</taxon>
        <taxon>Tritrichomonas</taxon>
    </lineage>
</organism>
<feature type="compositionally biased region" description="Pro residues" evidence="1">
    <location>
        <begin position="1"/>
        <end position="10"/>
    </location>
</feature>
<evidence type="ECO:0000313" key="2">
    <source>
        <dbReference type="EMBL" id="KAK8896203.1"/>
    </source>
</evidence>
<reference evidence="2 3" key="1">
    <citation type="submission" date="2024-04" db="EMBL/GenBank/DDBJ databases">
        <title>Tritrichomonas musculus Genome.</title>
        <authorList>
            <person name="Alves-Ferreira E."/>
            <person name="Grigg M."/>
            <person name="Lorenzi H."/>
            <person name="Galac M."/>
        </authorList>
    </citation>
    <scope>NUCLEOTIDE SEQUENCE [LARGE SCALE GENOMIC DNA]</scope>
    <source>
        <strain evidence="2 3">EAF2021</strain>
    </source>
</reference>